<evidence type="ECO:0000256" key="4">
    <source>
        <dbReference type="ARBA" id="ARBA00012965"/>
    </source>
</evidence>
<comment type="function">
    <text evidence="1 12">Catalyzes the sequential NAD-dependent oxidations of L-histidinol to L-histidinaldehyde and then to L-histidine.</text>
</comment>
<dbReference type="GO" id="GO:0000105">
    <property type="term" value="P:L-histidine biosynthetic process"/>
    <property type="evidence" value="ECO:0007669"/>
    <property type="project" value="UniProtKB-UniRule"/>
</dbReference>
<evidence type="ECO:0000256" key="8">
    <source>
        <dbReference type="ARBA" id="ARBA00023002"/>
    </source>
</evidence>
<accession>A0A1Y1CE52</accession>
<protein>
    <recommendedName>
        <fullName evidence="4 12">Histidinol dehydrogenase</fullName>
        <shortName evidence="12">HDH</shortName>
        <ecNumber evidence="4 12">1.1.1.23</ecNumber>
    </recommendedName>
</protein>
<feature type="binding site" evidence="12 16">
    <location>
        <position position="233"/>
    </location>
    <ligand>
        <name>substrate</name>
    </ligand>
</feature>
<dbReference type="InterPro" id="IPR012131">
    <property type="entry name" value="Hstdl_DH"/>
</dbReference>
<dbReference type="NCBIfam" id="TIGR00069">
    <property type="entry name" value="hisD"/>
    <property type="match status" value="1"/>
</dbReference>
<dbReference type="EMBL" id="AP018042">
    <property type="protein sequence ID" value="BAX78604.1"/>
    <property type="molecule type" value="Genomic_DNA"/>
</dbReference>
<evidence type="ECO:0000256" key="5">
    <source>
        <dbReference type="ARBA" id="ARBA00022605"/>
    </source>
</evidence>
<evidence type="ECO:0000256" key="18">
    <source>
        <dbReference type="RuleBase" id="RU004175"/>
    </source>
</evidence>
<feature type="binding site" evidence="12 16">
    <location>
        <position position="356"/>
    </location>
    <ligand>
        <name>substrate</name>
    </ligand>
</feature>
<sequence length="430" mass="46180">MQVIKYPSKESWNDILSRPLFNVDELEGVVNQVFGEIKSDGDTALFKYTLQYDGVKIDTTEVSRAAIDASENMVDAELKKALAVAAKNIATFHSAQFQESKQIETSEGVLCWRKSTAIEKVGLYVPGGSAPLFSTVLMLGIPAKLAGCDEVILCTPPGKDGQINPAILYACKLVGVDRVFQVGGIQAIGGMAYGTESIPKVHKIFGPGNQYVTAAKQRANRIGVAIDMPAGPSEVMVLADETADAEFVAADLLSQAEHGADSQVVLVTWAEGLIEGVEKELEKQLNVLSRRNVAAKALENSKIILVKSQEEALEISNEYGPEHLIISVKEEGSLLNGIRNAGSVFLGNYTPESAGDYASGTNHTLPTNGYAKAYSGVSLESFMKNITFQKISEEGLLNLGPVIEIMAKAEQLDAHCNAVTVRLNKIKTNS</sequence>
<reference evidence="19 20" key="1">
    <citation type="journal article" date="2018" name="Mar. Genomics">
        <title>Complete genome sequence of Marinifilaceae bacterium strain SPP2, isolated from the Antarctic marine sediment.</title>
        <authorList>
            <person name="Watanabe M."/>
            <person name="Kojima H."/>
            <person name="Fukui M."/>
        </authorList>
    </citation>
    <scope>NUCLEOTIDE SEQUENCE [LARGE SCALE GENOMIC DNA]</scope>
    <source>
        <strain evidence="19 20">SPP2</strain>
    </source>
</reference>
<reference evidence="20" key="2">
    <citation type="journal article" date="2020" name="Antonie Van Leeuwenhoek">
        <title>Labilibaculum antarcticum sp. nov., a novel facultative anaerobic, psychrotorelant bacterium isolated from marine sediment of Antarctica.</title>
        <authorList>
            <person name="Watanabe M."/>
            <person name="Kojima H."/>
            <person name="Fukui M."/>
        </authorList>
    </citation>
    <scope>NUCLEOTIDE SEQUENCE [LARGE SCALE GENOMIC DNA]</scope>
    <source>
        <strain evidence="20">SPP2</strain>
    </source>
</reference>
<dbReference type="KEGG" id="mbas:ALGA_0209"/>
<evidence type="ECO:0000256" key="1">
    <source>
        <dbReference type="ARBA" id="ARBA00003850"/>
    </source>
</evidence>
<dbReference type="OrthoDB" id="9805269at2"/>
<dbReference type="Gene3D" id="1.20.5.1300">
    <property type="match status" value="1"/>
</dbReference>
<dbReference type="RefSeq" id="WP_096427538.1">
    <property type="nucleotide sequence ID" value="NZ_AP018042.1"/>
</dbReference>
<dbReference type="GO" id="GO:0005829">
    <property type="term" value="C:cytosol"/>
    <property type="evidence" value="ECO:0007669"/>
    <property type="project" value="TreeGrafter"/>
</dbReference>
<feature type="binding site" evidence="12 16">
    <location>
        <position position="255"/>
    </location>
    <ligand>
        <name>substrate</name>
    </ligand>
</feature>
<dbReference type="PRINTS" id="PR00083">
    <property type="entry name" value="HOLDHDRGNASE"/>
</dbReference>
<evidence type="ECO:0000256" key="13">
    <source>
        <dbReference type="PIRNR" id="PIRNR000099"/>
    </source>
</evidence>
<feature type="active site" description="Proton acceptor" evidence="12 14">
    <location>
        <position position="323"/>
    </location>
</feature>
<comment type="cofactor">
    <cofactor evidence="12 17">
        <name>Zn(2+)</name>
        <dbReference type="ChEBI" id="CHEBI:29105"/>
    </cofactor>
    <text evidence="12 17">Binds 1 zinc ion per subunit.</text>
</comment>
<dbReference type="EC" id="1.1.1.23" evidence="4 12"/>
<keyword evidence="7 12" id="KW-0862">Zinc</keyword>
<dbReference type="Pfam" id="PF00815">
    <property type="entry name" value="Histidinol_dh"/>
    <property type="match status" value="1"/>
</dbReference>
<dbReference type="CDD" id="cd06572">
    <property type="entry name" value="Histidinol_dh"/>
    <property type="match status" value="1"/>
</dbReference>
<evidence type="ECO:0000256" key="16">
    <source>
        <dbReference type="PIRSR" id="PIRSR000099-3"/>
    </source>
</evidence>
<dbReference type="UniPathway" id="UPA00031">
    <property type="reaction ID" value="UER00014"/>
</dbReference>
<evidence type="ECO:0000256" key="14">
    <source>
        <dbReference type="PIRSR" id="PIRSR000099-1"/>
    </source>
</evidence>
<feature type="binding site" evidence="12 17">
    <location>
        <position position="255"/>
    </location>
    <ligand>
        <name>Zn(2+)</name>
        <dbReference type="ChEBI" id="CHEBI:29105"/>
    </ligand>
</feature>
<evidence type="ECO:0000256" key="12">
    <source>
        <dbReference type="HAMAP-Rule" id="MF_01024"/>
    </source>
</evidence>
<organism evidence="19 20">
    <name type="scientific">Labilibaculum antarcticum</name>
    <dbReference type="NCBI Taxonomy" id="1717717"/>
    <lineage>
        <taxon>Bacteria</taxon>
        <taxon>Pseudomonadati</taxon>
        <taxon>Bacteroidota</taxon>
        <taxon>Bacteroidia</taxon>
        <taxon>Marinilabiliales</taxon>
        <taxon>Marinifilaceae</taxon>
        <taxon>Labilibaculum</taxon>
    </lineage>
</organism>
<keyword evidence="8 12" id="KW-0560">Oxidoreductase</keyword>
<dbReference type="GO" id="GO:0008270">
    <property type="term" value="F:zinc ion binding"/>
    <property type="evidence" value="ECO:0007669"/>
    <property type="project" value="UniProtKB-UniRule"/>
</dbReference>
<name>A0A1Y1CE52_9BACT</name>
<evidence type="ECO:0000256" key="9">
    <source>
        <dbReference type="ARBA" id="ARBA00023027"/>
    </source>
</evidence>
<evidence type="ECO:0000256" key="10">
    <source>
        <dbReference type="ARBA" id="ARBA00023102"/>
    </source>
</evidence>
<feature type="binding site" evidence="12 15">
    <location>
        <position position="209"/>
    </location>
    <ligand>
        <name>NAD(+)</name>
        <dbReference type="ChEBI" id="CHEBI:57540"/>
    </ligand>
</feature>
<gene>
    <name evidence="12" type="primary">hisD</name>
    <name evidence="19" type="ORF">ALGA_0209</name>
</gene>
<feature type="binding site" evidence="12 15">
    <location>
        <position position="186"/>
    </location>
    <ligand>
        <name>NAD(+)</name>
        <dbReference type="ChEBI" id="CHEBI:57540"/>
    </ligand>
</feature>
<dbReference type="FunFam" id="3.40.50.1980:FF:000002">
    <property type="entry name" value="Histidinol dehydrogenase, chloroplastic"/>
    <property type="match status" value="1"/>
</dbReference>
<evidence type="ECO:0000256" key="7">
    <source>
        <dbReference type="ARBA" id="ARBA00022833"/>
    </source>
</evidence>
<evidence type="ECO:0000256" key="2">
    <source>
        <dbReference type="ARBA" id="ARBA00004940"/>
    </source>
</evidence>
<keyword evidence="20" id="KW-1185">Reference proteome</keyword>
<keyword evidence="6 12" id="KW-0479">Metal-binding</keyword>
<dbReference type="Proteomes" id="UP000218267">
    <property type="component" value="Chromosome"/>
</dbReference>
<evidence type="ECO:0000256" key="3">
    <source>
        <dbReference type="ARBA" id="ARBA00010178"/>
    </source>
</evidence>
<feature type="binding site" evidence="12 16">
    <location>
        <position position="323"/>
    </location>
    <ligand>
        <name>substrate</name>
    </ligand>
</feature>
<dbReference type="FunFam" id="3.40.50.1980:FF:000001">
    <property type="entry name" value="Histidinol dehydrogenase"/>
    <property type="match status" value="1"/>
</dbReference>
<dbReference type="PIRSF" id="PIRSF000099">
    <property type="entry name" value="Histidinol_dh"/>
    <property type="match status" value="1"/>
</dbReference>
<keyword evidence="5 12" id="KW-0028">Amino-acid biosynthesis</keyword>
<comment type="similarity">
    <text evidence="3 12 13 18">Belongs to the histidinol dehydrogenase family.</text>
</comment>
<feature type="binding site" evidence="12 15">
    <location>
        <position position="124"/>
    </location>
    <ligand>
        <name>NAD(+)</name>
        <dbReference type="ChEBI" id="CHEBI:57540"/>
    </ligand>
</feature>
<feature type="binding site" evidence="12 17">
    <location>
        <position position="258"/>
    </location>
    <ligand>
        <name>Zn(2+)</name>
        <dbReference type="ChEBI" id="CHEBI:29105"/>
    </ligand>
</feature>
<dbReference type="AlphaFoldDB" id="A0A1Y1CE52"/>
<evidence type="ECO:0000256" key="15">
    <source>
        <dbReference type="PIRSR" id="PIRSR000099-2"/>
    </source>
</evidence>
<dbReference type="InterPro" id="IPR016161">
    <property type="entry name" value="Ald_DH/histidinol_DH"/>
</dbReference>
<dbReference type="PANTHER" id="PTHR21256:SF2">
    <property type="entry name" value="HISTIDINE BIOSYNTHESIS TRIFUNCTIONAL PROTEIN"/>
    <property type="match status" value="1"/>
</dbReference>
<dbReference type="HAMAP" id="MF_01024">
    <property type="entry name" value="HisD"/>
    <property type="match status" value="1"/>
</dbReference>
<evidence type="ECO:0000313" key="20">
    <source>
        <dbReference type="Proteomes" id="UP000218267"/>
    </source>
</evidence>
<dbReference type="SUPFAM" id="SSF53720">
    <property type="entry name" value="ALDH-like"/>
    <property type="match status" value="1"/>
</dbReference>
<feature type="binding site" evidence="12 16">
    <location>
        <position position="258"/>
    </location>
    <ligand>
        <name>substrate</name>
    </ligand>
</feature>
<comment type="catalytic activity">
    <reaction evidence="11 12">
        <text>L-histidinol + 2 NAD(+) + H2O = L-histidine + 2 NADH + 3 H(+)</text>
        <dbReference type="Rhea" id="RHEA:20641"/>
        <dbReference type="ChEBI" id="CHEBI:15377"/>
        <dbReference type="ChEBI" id="CHEBI:15378"/>
        <dbReference type="ChEBI" id="CHEBI:57540"/>
        <dbReference type="ChEBI" id="CHEBI:57595"/>
        <dbReference type="ChEBI" id="CHEBI:57699"/>
        <dbReference type="ChEBI" id="CHEBI:57945"/>
        <dbReference type="EC" id="1.1.1.23"/>
    </reaction>
</comment>
<dbReference type="GO" id="GO:0004399">
    <property type="term" value="F:histidinol dehydrogenase activity"/>
    <property type="evidence" value="ECO:0007669"/>
    <property type="project" value="UniProtKB-UniRule"/>
</dbReference>
<dbReference type="GO" id="GO:0051287">
    <property type="term" value="F:NAD binding"/>
    <property type="evidence" value="ECO:0007669"/>
    <property type="project" value="InterPro"/>
</dbReference>
<dbReference type="InterPro" id="IPR022695">
    <property type="entry name" value="Histidinol_DH_monofunct"/>
</dbReference>
<evidence type="ECO:0000256" key="6">
    <source>
        <dbReference type="ARBA" id="ARBA00022723"/>
    </source>
</evidence>
<comment type="pathway">
    <text evidence="2 12">Amino-acid biosynthesis; L-histidine biosynthesis; L-histidine from 5-phospho-alpha-D-ribose 1-diphosphate: step 9/9.</text>
</comment>
<dbReference type="Gene3D" id="3.40.50.1980">
    <property type="entry name" value="Nitrogenase molybdenum iron protein domain"/>
    <property type="match status" value="2"/>
</dbReference>
<dbReference type="InterPro" id="IPR001692">
    <property type="entry name" value="Histidinol_DH_CS"/>
</dbReference>
<feature type="active site" description="Proton acceptor" evidence="12 14">
    <location>
        <position position="322"/>
    </location>
</feature>
<keyword evidence="9 12" id="KW-0520">NAD</keyword>
<evidence type="ECO:0000313" key="19">
    <source>
        <dbReference type="EMBL" id="BAX78604.1"/>
    </source>
</evidence>
<dbReference type="FunFam" id="1.20.5.1300:FF:000001">
    <property type="entry name" value="Histidine biosynthesis trifunctional protein"/>
    <property type="match status" value="1"/>
</dbReference>
<dbReference type="PROSITE" id="PS00611">
    <property type="entry name" value="HISOL_DEHYDROGENASE"/>
    <property type="match status" value="1"/>
</dbReference>
<dbReference type="PANTHER" id="PTHR21256">
    <property type="entry name" value="HISTIDINOL DEHYDROGENASE HDH"/>
    <property type="match status" value="1"/>
</dbReference>
<keyword evidence="10 12" id="KW-0368">Histidine biosynthesis</keyword>
<feature type="binding site" evidence="12 16">
    <location>
        <position position="415"/>
    </location>
    <ligand>
        <name>substrate</name>
    </ligand>
</feature>
<feature type="binding site" evidence="12 17">
    <location>
        <position position="356"/>
    </location>
    <ligand>
        <name>Zn(2+)</name>
        <dbReference type="ChEBI" id="CHEBI:29105"/>
    </ligand>
</feature>
<proteinExistence type="inferred from homology"/>
<feature type="binding site" evidence="12 17">
    <location>
        <position position="415"/>
    </location>
    <ligand>
        <name>Zn(2+)</name>
        <dbReference type="ChEBI" id="CHEBI:29105"/>
    </ligand>
</feature>
<evidence type="ECO:0000256" key="11">
    <source>
        <dbReference type="ARBA" id="ARBA00049489"/>
    </source>
</evidence>
<feature type="binding site" evidence="12 16">
    <location>
        <position position="410"/>
    </location>
    <ligand>
        <name>substrate</name>
    </ligand>
</feature>
<evidence type="ECO:0000256" key="17">
    <source>
        <dbReference type="PIRSR" id="PIRSR000099-4"/>
    </source>
</evidence>